<evidence type="ECO:0000313" key="4">
    <source>
        <dbReference type="Proteomes" id="UP000199417"/>
    </source>
</evidence>
<sequence length="287" mass="31029">MRPRSARNDVRTGAVEVGDFTFEITSAGPPEGPPAVLLHGCPETPACWLELTGYLTAAGLRVIAPAQRGYSPGARPVGVEHYAMHHLVGDVVGLFDALGLDSVHLVGHDWGAAVAWAVAATHPDRIRTLTAVSVPHPTAFSRARREDDDQRDRSRYIDLFRDGDRAESLLLADDGRRLRAVFGDVDPVRVEAHLRALTEPGALTAALSWYRAMTRESNSLPAVRVPTTFVWSTGDAAIGRAGAQMCGEYVEAPYRFVELDGVSHWIPEVAAPALAEAVLARVEGNER</sequence>
<protein>
    <submittedName>
        <fullName evidence="3">Pimeloyl-ACP methyl ester carboxylesterase</fullName>
    </submittedName>
</protein>
<dbReference type="Proteomes" id="UP000199417">
    <property type="component" value="Unassembled WGS sequence"/>
</dbReference>
<dbReference type="PANTHER" id="PTHR43329">
    <property type="entry name" value="EPOXIDE HYDROLASE"/>
    <property type="match status" value="1"/>
</dbReference>
<dbReference type="RefSeq" id="WP_072844892.1">
    <property type="nucleotide sequence ID" value="NZ_FNAB01000010.1"/>
</dbReference>
<dbReference type="InterPro" id="IPR000073">
    <property type="entry name" value="AB_hydrolase_1"/>
</dbReference>
<dbReference type="GO" id="GO:0016787">
    <property type="term" value="F:hydrolase activity"/>
    <property type="evidence" value="ECO:0007669"/>
    <property type="project" value="UniProtKB-KW"/>
</dbReference>
<dbReference type="AlphaFoldDB" id="A0A1G7A901"/>
<dbReference type="PRINTS" id="PR00412">
    <property type="entry name" value="EPOXHYDRLASE"/>
</dbReference>
<keyword evidence="1" id="KW-0378">Hydrolase</keyword>
<keyword evidence="4" id="KW-1185">Reference proteome</keyword>
<proteinExistence type="predicted"/>
<accession>A0A1G7A901</accession>
<gene>
    <name evidence="3" type="ORF">SAMN05444580_11092</name>
</gene>
<dbReference type="Gene3D" id="3.40.50.1820">
    <property type="entry name" value="alpha/beta hydrolase"/>
    <property type="match status" value="1"/>
</dbReference>
<evidence type="ECO:0000313" key="3">
    <source>
        <dbReference type="EMBL" id="SDE11251.1"/>
    </source>
</evidence>
<dbReference type="InterPro" id="IPR029058">
    <property type="entry name" value="AB_hydrolase_fold"/>
</dbReference>
<dbReference type="EMBL" id="FNAB01000010">
    <property type="protein sequence ID" value="SDE11251.1"/>
    <property type="molecule type" value="Genomic_DNA"/>
</dbReference>
<evidence type="ECO:0000259" key="2">
    <source>
        <dbReference type="Pfam" id="PF00561"/>
    </source>
</evidence>
<dbReference type="InterPro" id="IPR000639">
    <property type="entry name" value="Epox_hydrolase-like"/>
</dbReference>
<name>A0A1G7A901_9NOCA</name>
<evidence type="ECO:0000256" key="1">
    <source>
        <dbReference type="ARBA" id="ARBA00022801"/>
    </source>
</evidence>
<dbReference type="STRING" id="168276.SAMN05444580_11092"/>
<reference evidence="3 4" key="1">
    <citation type="submission" date="2016-10" db="EMBL/GenBank/DDBJ databases">
        <authorList>
            <person name="de Groot N.N."/>
        </authorList>
    </citation>
    <scope>NUCLEOTIDE SEQUENCE [LARGE SCALE GENOMIC DNA]</scope>
    <source>
        <strain evidence="3 4">JCM 11308</strain>
    </source>
</reference>
<feature type="domain" description="AB hydrolase-1" evidence="2">
    <location>
        <begin position="35"/>
        <end position="268"/>
    </location>
</feature>
<organism evidence="3 4">
    <name type="scientific">Rhodococcus tukisamuensis</name>
    <dbReference type="NCBI Taxonomy" id="168276"/>
    <lineage>
        <taxon>Bacteria</taxon>
        <taxon>Bacillati</taxon>
        <taxon>Actinomycetota</taxon>
        <taxon>Actinomycetes</taxon>
        <taxon>Mycobacteriales</taxon>
        <taxon>Nocardiaceae</taxon>
        <taxon>Rhodococcus</taxon>
    </lineage>
</organism>
<dbReference type="Pfam" id="PF00561">
    <property type="entry name" value="Abhydrolase_1"/>
    <property type="match status" value="1"/>
</dbReference>
<dbReference type="SUPFAM" id="SSF53474">
    <property type="entry name" value="alpha/beta-Hydrolases"/>
    <property type="match status" value="1"/>
</dbReference>